<gene>
    <name evidence="1" type="ORF">KO493_10250</name>
</gene>
<name>A0ACC5U9X2_9FLAO</name>
<organism evidence="1 2">
    <name type="scientific">Pseudotamlana agarivorans</name>
    <dbReference type="NCBI Taxonomy" id="481183"/>
    <lineage>
        <taxon>Bacteria</taxon>
        <taxon>Pseudomonadati</taxon>
        <taxon>Bacteroidota</taxon>
        <taxon>Flavobacteriia</taxon>
        <taxon>Flavobacteriales</taxon>
        <taxon>Flavobacteriaceae</taxon>
        <taxon>Pseudotamlana</taxon>
    </lineage>
</organism>
<dbReference type="Proteomes" id="UP001647509">
    <property type="component" value="Unassembled WGS sequence"/>
</dbReference>
<reference evidence="1" key="1">
    <citation type="submission" date="2021-05" db="EMBL/GenBank/DDBJ databases">
        <title>Draft genomes of bacteria isolated from model marine particles.</title>
        <authorList>
            <person name="Datta M.S."/>
            <person name="Schwartzman J.A."/>
            <person name="Enke T.N."/>
            <person name="Saavedra J."/>
            <person name="Cermak N."/>
            <person name="Cordero O.X."/>
        </authorList>
    </citation>
    <scope>NUCLEOTIDE SEQUENCE</scope>
    <source>
        <strain evidence="1">I2M19</strain>
    </source>
</reference>
<protein>
    <submittedName>
        <fullName evidence="1">Uncharacterized protein</fullName>
    </submittedName>
</protein>
<accession>A0ACC5U9X2</accession>
<keyword evidence="2" id="KW-1185">Reference proteome</keyword>
<dbReference type="EMBL" id="JAHKPD010000014">
    <property type="protein sequence ID" value="MBU2951076.1"/>
    <property type="molecule type" value="Genomic_DNA"/>
</dbReference>
<evidence type="ECO:0000313" key="1">
    <source>
        <dbReference type="EMBL" id="MBU2951076.1"/>
    </source>
</evidence>
<sequence>MSQFYKVILVVILIISASNLLKTLFEDNALKNIETQLKLTKRSLDSAITSNHKAKKEVENLNQIIEQYRLKNEKFQNEIDIIDLEYERSKVATLKRRKIIDSLLKVKNERLIILKAKDSIFD</sequence>
<evidence type="ECO:0000313" key="2">
    <source>
        <dbReference type="Proteomes" id="UP001647509"/>
    </source>
</evidence>
<proteinExistence type="predicted"/>
<comment type="caution">
    <text evidence="1">The sequence shown here is derived from an EMBL/GenBank/DDBJ whole genome shotgun (WGS) entry which is preliminary data.</text>
</comment>